<evidence type="ECO:0000313" key="2">
    <source>
        <dbReference type="Proteomes" id="UP000043763"/>
    </source>
</evidence>
<evidence type="ECO:0000313" key="1">
    <source>
        <dbReference type="EMBL" id="CRF33874.1"/>
    </source>
</evidence>
<reference evidence="2" key="1">
    <citation type="submission" date="2015-04" db="EMBL/GenBank/DDBJ databases">
        <authorList>
            <person name="Mushtaq Mamoona"/>
        </authorList>
    </citation>
    <scope>NUCLEOTIDE SEQUENCE [LARGE SCALE GENOMIC DNA]</scope>
    <source>
        <strain evidence="2">AN4859/03</strain>
    </source>
</reference>
<organism evidence="1 2">
    <name type="scientific">Brachyspira suanatina</name>
    <dbReference type="NCBI Taxonomy" id="381802"/>
    <lineage>
        <taxon>Bacteria</taxon>
        <taxon>Pseudomonadati</taxon>
        <taxon>Spirochaetota</taxon>
        <taxon>Spirochaetia</taxon>
        <taxon>Brachyspirales</taxon>
        <taxon>Brachyspiraceae</taxon>
        <taxon>Brachyspira</taxon>
    </lineage>
</organism>
<dbReference type="OrthoDB" id="308375at2"/>
<sequence>MKRLQKTLYYKKLIKNILDNIKEDDYFYNKKTNWEEWVIMRVDIKNAIRQLENIDIENYKPEILDRILYILKEY</sequence>
<proteinExistence type="predicted"/>
<dbReference type="RefSeq" id="WP_048594915.1">
    <property type="nucleotide sequence ID" value="NZ_CVLB01000001.1"/>
</dbReference>
<dbReference type="EMBL" id="CVLB01000001">
    <property type="protein sequence ID" value="CRF33874.1"/>
    <property type="molecule type" value="Genomic_DNA"/>
</dbReference>
<gene>
    <name evidence="1" type="ORF">BRSU_1729</name>
</gene>
<protein>
    <submittedName>
        <fullName evidence="1">Uncharacterized protein</fullName>
    </submittedName>
</protein>
<dbReference type="AlphaFoldDB" id="A0A0G4K7Y9"/>
<accession>A0A0G4K7Y9</accession>
<dbReference type="Proteomes" id="UP000043763">
    <property type="component" value="Unassembled WGS sequence"/>
</dbReference>
<name>A0A0G4K7Y9_9SPIR</name>
<keyword evidence="2" id="KW-1185">Reference proteome</keyword>